<sequence>MTSLKGRLREMKCQVSTLQRADGSCSFSQGKTYLWASCSGPGDVHISRRNNDCLSLDVSFRKQDGDAAHHKLNDLIHSTLKHLVITNLFPRTCLLVTIHSLQDDGSLSAAALTAAGFAVLDNAVPIRAPFCGVEVCRVNGELIVDPDKRTEQKADATFVFAMARTEDGEAQQVCSDSSGIFDVEEYEQALSFAKSAAKEIFAFQKEIFQHKFALDAFNTASSGET</sequence>
<dbReference type="PANTHER" id="PTHR11953">
    <property type="entry name" value="EXOSOME COMPLEX COMPONENT"/>
    <property type="match status" value="1"/>
</dbReference>
<evidence type="ECO:0000256" key="2">
    <source>
        <dbReference type="ARBA" id="ARBA00006678"/>
    </source>
</evidence>
<dbReference type="PANTHER" id="PTHR11953:SF1">
    <property type="entry name" value="EXOSOME COMPLEX COMPONENT RRP46"/>
    <property type="match status" value="1"/>
</dbReference>
<comment type="similarity">
    <text evidence="2">Belongs to the RNase PH family.</text>
</comment>
<dbReference type="GO" id="GO:0005730">
    <property type="term" value="C:nucleolus"/>
    <property type="evidence" value="ECO:0007669"/>
    <property type="project" value="TreeGrafter"/>
</dbReference>
<dbReference type="InterPro" id="IPR015847">
    <property type="entry name" value="ExoRNase_PH_dom2"/>
</dbReference>
<dbReference type="Pfam" id="PF01138">
    <property type="entry name" value="RNase_PH"/>
    <property type="match status" value="1"/>
</dbReference>
<feature type="domain" description="Exoribonuclease phosphorolytic" evidence="6">
    <location>
        <begin position="8"/>
        <end position="125"/>
    </location>
</feature>
<evidence type="ECO:0000256" key="5">
    <source>
        <dbReference type="ARBA" id="ARBA00023242"/>
    </source>
</evidence>
<dbReference type="InterPro" id="IPR020568">
    <property type="entry name" value="Ribosomal_Su5_D2-typ_SF"/>
</dbReference>
<reference evidence="8 9" key="1">
    <citation type="journal article" date="2017" name="Curr. Biol.">
        <title>Genome architecture and evolution of a unichromosomal asexual nematode.</title>
        <authorList>
            <person name="Fradin H."/>
            <person name="Zegar C."/>
            <person name="Gutwein M."/>
            <person name="Lucas J."/>
            <person name="Kovtun M."/>
            <person name="Corcoran D."/>
            <person name="Baugh L.R."/>
            <person name="Kiontke K."/>
            <person name="Gunsalus K."/>
            <person name="Fitch D.H."/>
            <person name="Piano F."/>
        </authorList>
    </citation>
    <scope>NUCLEOTIDE SEQUENCE [LARGE SCALE GENOMIC DNA]</scope>
    <source>
        <strain evidence="8">PF1309</strain>
    </source>
</reference>
<proteinExistence type="inferred from homology"/>
<keyword evidence="9" id="KW-1185">Reference proteome</keyword>
<gene>
    <name evidence="8" type="ORF">WR25_06318</name>
</gene>
<dbReference type="GO" id="GO:0006364">
    <property type="term" value="P:rRNA processing"/>
    <property type="evidence" value="ECO:0007669"/>
    <property type="project" value="UniProtKB-KW"/>
</dbReference>
<dbReference type="SUPFAM" id="SSF55666">
    <property type="entry name" value="Ribonuclease PH domain 2-like"/>
    <property type="match status" value="1"/>
</dbReference>
<dbReference type="OrthoDB" id="27298at2759"/>
<keyword evidence="4" id="KW-0271">Exosome</keyword>
<evidence type="ECO:0000313" key="9">
    <source>
        <dbReference type="Proteomes" id="UP000218231"/>
    </source>
</evidence>
<dbReference type="GO" id="GO:0003723">
    <property type="term" value="F:RNA binding"/>
    <property type="evidence" value="ECO:0007669"/>
    <property type="project" value="TreeGrafter"/>
</dbReference>
<name>A0A2A2JP03_9BILA</name>
<evidence type="ECO:0000259" key="7">
    <source>
        <dbReference type="Pfam" id="PF03725"/>
    </source>
</evidence>
<evidence type="ECO:0000256" key="3">
    <source>
        <dbReference type="ARBA" id="ARBA00022552"/>
    </source>
</evidence>
<dbReference type="InterPro" id="IPR036345">
    <property type="entry name" value="ExoRNase_PH_dom2_sf"/>
</dbReference>
<feature type="domain" description="Exoribonuclease phosphorolytic" evidence="7">
    <location>
        <begin position="129"/>
        <end position="195"/>
    </location>
</feature>
<dbReference type="GO" id="GO:0016075">
    <property type="term" value="P:rRNA catabolic process"/>
    <property type="evidence" value="ECO:0007669"/>
    <property type="project" value="TreeGrafter"/>
</dbReference>
<dbReference type="GO" id="GO:0071051">
    <property type="term" value="P:poly(A)-dependent snoRNA 3'-end processing"/>
    <property type="evidence" value="ECO:0007669"/>
    <property type="project" value="TreeGrafter"/>
</dbReference>
<dbReference type="InterPro" id="IPR050080">
    <property type="entry name" value="RNase_PH"/>
</dbReference>
<dbReference type="Gene3D" id="3.30.230.70">
    <property type="entry name" value="GHMP Kinase, N-terminal domain"/>
    <property type="match status" value="1"/>
</dbReference>
<evidence type="ECO:0000256" key="4">
    <source>
        <dbReference type="ARBA" id="ARBA00022835"/>
    </source>
</evidence>
<dbReference type="STRING" id="2018661.A0A2A2JP03"/>
<comment type="caution">
    <text evidence="8">The sequence shown here is derived from an EMBL/GenBank/DDBJ whole genome shotgun (WGS) entry which is preliminary data.</text>
</comment>
<comment type="subcellular location">
    <subcellularLocation>
        <location evidence="1">Nucleus</location>
    </subcellularLocation>
</comment>
<dbReference type="InterPro" id="IPR027408">
    <property type="entry name" value="PNPase/RNase_PH_dom_sf"/>
</dbReference>
<organism evidence="8 9">
    <name type="scientific">Diploscapter pachys</name>
    <dbReference type="NCBI Taxonomy" id="2018661"/>
    <lineage>
        <taxon>Eukaryota</taxon>
        <taxon>Metazoa</taxon>
        <taxon>Ecdysozoa</taxon>
        <taxon>Nematoda</taxon>
        <taxon>Chromadorea</taxon>
        <taxon>Rhabditida</taxon>
        <taxon>Rhabditina</taxon>
        <taxon>Rhabditomorpha</taxon>
        <taxon>Rhabditoidea</taxon>
        <taxon>Rhabditidae</taxon>
        <taxon>Diploscapter</taxon>
    </lineage>
</organism>
<dbReference type="GO" id="GO:0071028">
    <property type="term" value="P:nuclear mRNA surveillance"/>
    <property type="evidence" value="ECO:0007669"/>
    <property type="project" value="TreeGrafter"/>
</dbReference>
<evidence type="ECO:0000259" key="6">
    <source>
        <dbReference type="Pfam" id="PF01138"/>
    </source>
</evidence>
<dbReference type="EMBL" id="LIAE01010312">
    <property type="protein sequence ID" value="PAV63381.1"/>
    <property type="molecule type" value="Genomic_DNA"/>
</dbReference>
<dbReference type="Proteomes" id="UP000218231">
    <property type="component" value="Unassembled WGS sequence"/>
</dbReference>
<dbReference type="SUPFAM" id="SSF54211">
    <property type="entry name" value="Ribosomal protein S5 domain 2-like"/>
    <property type="match status" value="1"/>
</dbReference>
<dbReference type="Pfam" id="PF03725">
    <property type="entry name" value="RNase_PH_C"/>
    <property type="match status" value="1"/>
</dbReference>
<evidence type="ECO:0000256" key="1">
    <source>
        <dbReference type="ARBA" id="ARBA00004123"/>
    </source>
</evidence>
<keyword evidence="5" id="KW-0539">Nucleus</keyword>
<dbReference type="GO" id="GO:0000176">
    <property type="term" value="C:nuclear exosome (RNase complex)"/>
    <property type="evidence" value="ECO:0007669"/>
    <property type="project" value="TreeGrafter"/>
</dbReference>
<dbReference type="GO" id="GO:0034475">
    <property type="term" value="P:U4 snRNA 3'-end processing"/>
    <property type="evidence" value="ECO:0007669"/>
    <property type="project" value="TreeGrafter"/>
</dbReference>
<evidence type="ECO:0000313" key="8">
    <source>
        <dbReference type="EMBL" id="PAV63381.1"/>
    </source>
</evidence>
<dbReference type="GO" id="GO:0000177">
    <property type="term" value="C:cytoplasmic exosome (RNase complex)"/>
    <property type="evidence" value="ECO:0007669"/>
    <property type="project" value="TreeGrafter"/>
</dbReference>
<dbReference type="InterPro" id="IPR001247">
    <property type="entry name" value="ExoRNase_PH_dom1"/>
</dbReference>
<dbReference type="AlphaFoldDB" id="A0A2A2JP03"/>
<protein>
    <submittedName>
        <fullName evidence="8">Uncharacterized protein</fullName>
    </submittedName>
</protein>
<accession>A0A2A2JP03</accession>
<keyword evidence="3" id="KW-0698">rRNA processing</keyword>